<dbReference type="Proteomes" id="UP000001366">
    <property type="component" value="Chromosome"/>
</dbReference>
<comment type="similarity">
    <text evidence="5">Belongs to the peptidase M24B family.</text>
</comment>
<dbReference type="EMBL" id="CP001230">
    <property type="protein sequence ID" value="ACO04633.1"/>
    <property type="molecule type" value="Genomic_DNA"/>
</dbReference>
<dbReference type="Gene3D" id="3.90.230.10">
    <property type="entry name" value="Creatinase/methionine aminopeptidase superfamily"/>
    <property type="match status" value="1"/>
</dbReference>
<dbReference type="eggNOG" id="COG0006">
    <property type="taxonomic scope" value="Bacteria"/>
</dbReference>
<dbReference type="CDD" id="cd01092">
    <property type="entry name" value="APP-like"/>
    <property type="match status" value="1"/>
</dbReference>
<sequence>MPNLDKIHNKIRKEGLDSFFFTGSADIFYMTYFSSTNAFVLLTDRDRFFITDGRYYEAAKEKLKDWNVILLGENDKKHIDHLKEILKDLGGKKIGFQEDKVTVSFFKKLTEDRDFRSAFVGYEGFLNDIRMVKTEKEIEIIKEAVKKTDIIFSKIVQEIKDLKTELDVRRRIIDLIFQMKGTGESFPSIVASGEHSAIPHYETSDHRVKWNSPLLIDMGMRYKGYCSDFTRTLFLGNVDPELKKVYEIVKEAHLSAVEKVKAGLPVKEIDLAARDVIQKSGYGDYFIHSTGHGVGIEIHEAPRISKNSEEIIRENTVFTIEPGIYLPGKGGVRLENIVVCRKDKAEVLTTTALDILLVQ</sequence>
<keyword evidence="3 8" id="KW-0378">Hydrolase</keyword>
<keyword evidence="9" id="KW-1185">Reference proteome</keyword>
<dbReference type="OrthoDB" id="9806388at2"/>
<dbReference type="PaxDb" id="123214-PERMA_1003"/>
<dbReference type="HOGENOM" id="CLU_017266_4_0_0"/>
<evidence type="ECO:0000259" key="6">
    <source>
        <dbReference type="Pfam" id="PF00557"/>
    </source>
</evidence>
<dbReference type="GO" id="GO:0008237">
    <property type="term" value="F:metallopeptidase activity"/>
    <property type="evidence" value="ECO:0007669"/>
    <property type="project" value="UniProtKB-KW"/>
</dbReference>
<dbReference type="GO" id="GO:0046872">
    <property type="term" value="F:metal ion binding"/>
    <property type="evidence" value="ECO:0007669"/>
    <property type="project" value="UniProtKB-KW"/>
</dbReference>
<dbReference type="GO" id="GO:0102009">
    <property type="term" value="F:proline dipeptidase activity"/>
    <property type="evidence" value="ECO:0007669"/>
    <property type="project" value="UniProtKB-EC"/>
</dbReference>
<dbReference type="RefSeq" id="WP_012676870.1">
    <property type="nucleotide sequence ID" value="NC_012440.1"/>
</dbReference>
<dbReference type="Pfam" id="PF00557">
    <property type="entry name" value="Peptidase_M24"/>
    <property type="match status" value="1"/>
</dbReference>
<reference evidence="8 9" key="1">
    <citation type="journal article" date="2009" name="J. Bacteriol.">
        <title>Complete and draft genome sequences of six members of the Aquificales.</title>
        <authorList>
            <person name="Reysenbach A.L."/>
            <person name="Hamamura N."/>
            <person name="Podar M."/>
            <person name="Griffiths E."/>
            <person name="Ferreira S."/>
            <person name="Hochstein R."/>
            <person name="Heidelberg J."/>
            <person name="Johnson J."/>
            <person name="Mead D."/>
            <person name="Pohorille A."/>
            <person name="Sarmiento M."/>
            <person name="Schweighofer K."/>
            <person name="Seshadri R."/>
            <person name="Voytek M.A."/>
        </authorList>
    </citation>
    <scope>NUCLEOTIDE SEQUENCE [LARGE SCALE GENOMIC DNA]</scope>
    <source>
        <strain evidence="9">DSM 14350 / EX-H1</strain>
    </source>
</reference>
<dbReference type="PANTHER" id="PTHR46112">
    <property type="entry name" value="AMINOPEPTIDASE"/>
    <property type="match status" value="1"/>
</dbReference>
<feature type="domain" description="Creatinase N-terminal" evidence="7">
    <location>
        <begin position="4"/>
        <end position="132"/>
    </location>
</feature>
<dbReference type="InterPro" id="IPR000587">
    <property type="entry name" value="Creatinase_N"/>
</dbReference>
<dbReference type="SUPFAM" id="SSF55920">
    <property type="entry name" value="Creatinase/aminopeptidase"/>
    <property type="match status" value="1"/>
</dbReference>
<dbReference type="STRING" id="123214.PERMA_1003"/>
<keyword evidence="4" id="KW-0482">Metalloprotease</keyword>
<dbReference type="EC" id="3.4.13.9" evidence="8"/>
<name>C0QQ42_PERMH</name>
<proteinExistence type="inferred from homology"/>
<keyword evidence="8" id="KW-0224">Dipeptidase</keyword>
<evidence type="ECO:0000256" key="5">
    <source>
        <dbReference type="RuleBase" id="RU000590"/>
    </source>
</evidence>
<evidence type="ECO:0000313" key="9">
    <source>
        <dbReference type="Proteomes" id="UP000001366"/>
    </source>
</evidence>
<organism evidence="8 9">
    <name type="scientific">Persephonella marina (strain DSM 14350 / EX-H1)</name>
    <dbReference type="NCBI Taxonomy" id="123214"/>
    <lineage>
        <taxon>Bacteria</taxon>
        <taxon>Pseudomonadati</taxon>
        <taxon>Aquificota</taxon>
        <taxon>Aquificia</taxon>
        <taxon>Aquificales</taxon>
        <taxon>Hydrogenothermaceae</taxon>
        <taxon>Persephonella</taxon>
    </lineage>
</organism>
<dbReference type="KEGG" id="pmx:PERMA_1003"/>
<dbReference type="Gene3D" id="3.40.350.10">
    <property type="entry name" value="Creatinase/prolidase N-terminal domain"/>
    <property type="match status" value="1"/>
</dbReference>
<dbReference type="PROSITE" id="PS00491">
    <property type="entry name" value="PROLINE_PEPTIDASE"/>
    <property type="match status" value="1"/>
</dbReference>
<dbReference type="AlphaFoldDB" id="C0QQ42"/>
<evidence type="ECO:0000256" key="3">
    <source>
        <dbReference type="ARBA" id="ARBA00022801"/>
    </source>
</evidence>
<dbReference type="SUPFAM" id="SSF53092">
    <property type="entry name" value="Creatinase/prolidase N-terminal domain"/>
    <property type="match status" value="1"/>
</dbReference>
<gene>
    <name evidence="8" type="ordered locus">PERMA_1003</name>
</gene>
<keyword evidence="2 5" id="KW-0479">Metal-binding</keyword>
<evidence type="ECO:0000256" key="1">
    <source>
        <dbReference type="ARBA" id="ARBA00022670"/>
    </source>
</evidence>
<evidence type="ECO:0000259" key="7">
    <source>
        <dbReference type="Pfam" id="PF01321"/>
    </source>
</evidence>
<dbReference type="InterPro" id="IPR036005">
    <property type="entry name" value="Creatinase/aminopeptidase-like"/>
</dbReference>
<dbReference type="Pfam" id="PF01321">
    <property type="entry name" value="Creatinase_N"/>
    <property type="match status" value="1"/>
</dbReference>
<dbReference type="InterPro" id="IPR000994">
    <property type="entry name" value="Pept_M24"/>
</dbReference>
<feature type="domain" description="Peptidase M24" evidence="6">
    <location>
        <begin position="139"/>
        <end position="341"/>
    </location>
</feature>
<dbReference type="GO" id="GO:0006508">
    <property type="term" value="P:proteolysis"/>
    <property type="evidence" value="ECO:0007669"/>
    <property type="project" value="UniProtKB-KW"/>
</dbReference>
<evidence type="ECO:0000256" key="2">
    <source>
        <dbReference type="ARBA" id="ARBA00022723"/>
    </source>
</evidence>
<keyword evidence="1" id="KW-0645">Protease</keyword>
<accession>C0QQ42</accession>
<dbReference type="InterPro" id="IPR050659">
    <property type="entry name" value="Peptidase_M24B"/>
</dbReference>
<dbReference type="InterPro" id="IPR001131">
    <property type="entry name" value="Peptidase_M24B_aminopep-P_CS"/>
</dbReference>
<protein>
    <submittedName>
        <fullName evidence="8">Xaa-Pro dipeptidase (X-Pro dipeptidase) (Prolinedipeptidase) (Prolidase) (Imidodipeptidase)</fullName>
        <ecNumber evidence="8">3.4.13.9</ecNumber>
    </submittedName>
</protein>
<dbReference type="InterPro" id="IPR029149">
    <property type="entry name" value="Creatin/AminoP/Spt16_N"/>
</dbReference>
<evidence type="ECO:0000256" key="4">
    <source>
        <dbReference type="ARBA" id="ARBA00023049"/>
    </source>
</evidence>
<evidence type="ECO:0000313" key="8">
    <source>
        <dbReference type="EMBL" id="ACO04633.1"/>
    </source>
</evidence>
<dbReference type="PANTHER" id="PTHR46112:SF3">
    <property type="entry name" value="AMINOPEPTIDASE YPDF"/>
    <property type="match status" value="1"/>
</dbReference>